<dbReference type="AlphaFoldDB" id="A0A4R1R685"/>
<dbReference type="EMBL" id="SLUO01000001">
    <property type="protein sequence ID" value="TCL61065.1"/>
    <property type="molecule type" value="Genomic_DNA"/>
</dbReference>
<feature type="transmembrane region" description="Helical" evidence="7">
    <location>
        <begin position="237"/>
        <end position="259"/>
    </location>
</feature>
<evidence type="ECO:0000256" key="6">
    <source>
        <dbReference type="ARBA" id="ARBA00023136"/>
    </source>
</evidence>
<dbReference type="InterPro" id="IPR035906">
    <property type="entry name" value="MetI-like_sf"/>
</dbReference>
<dbReference type="SUPFAM" id="SSF161098">
    <property type="entry name" value="MetI-like"/>
    <property type="match status" value="1"/>
</dbReference>
<evidence type="ECO:0000256" key="5">
    <source>
        <dbReference type="ARBA" id="ARBA00022989"/>
    </source>
</evidence>
<keyword evidence="3" id="KW-1003">Cell membrane</keyword>
<feature type="transmembrane region" description="Helical" evidence="7">
    <location>
        <begin position="196"/>
        <end position="216"/>
    </location>
</feature>
<comment type="subcellular location">
    <subcellularLocation>
        <location evidence="1 7">Cell membrane</location>
        <topology evidence="1 7">Multi-pass membrane protein</topology>
    </subcellularLocation>
</comment>
<feature type="domain" description="ABC transmembrane type-1" evidence="8">
    <location>
        <begin position="90"/>
        <end position="306"/>
    </location>
</feature>
<evidence type="ECO:0000313" key="10">
    <source>
        <dbReference type="Proteomes" id="UP000295718"/>
    </source>
</evidence>
<sequence length="319" mass="36074">MSLLMKKKVKEKINEVPIQITWKEIKRQKVLLFWSFIIVIYGVIFYYLPLTGWVMAFQNYKPKDGIFHSQFIGFAKFEQLFHDATFLRVIRNTLGMGVINLVVSFITAIVFAILLNELRNKNGKKLVQTISYLPHFLSWIIVTGILHEALSGSGIVNELLVKFNFIDAPINFFAHPKFFWPIVAFANIWKETGWNAIIYLAAITAIDPCLYEAAAIDGAGRWARIKYVTLPGIKPTIIILLLMNVGNVLNAGFEIQYLLGNGLVQSVSQTIDIYVLKWGISQGDYAIGTAAGIFKSLVSIILIVIANMIAKHNDEERLF</sequence>
<organism evidence="9 10">
    <name type="scientific">Kineothrix alysoides</name>
    <dbReference type="NCBI Taxonomy" id="1469948"/>
    <lineage>
        <taxon>Bacteria</taxon>
        <taxon>Bacillati</taxon>
        <taxon>Bacillota</taxon>
        <taxon>Clostridia</taxon>
        <taxon>Lachnospirales</taxon>
        <taxon>Lachnospiraceae</taxon>
        <taxon>Kineothrix</taxon>
    </lineage>
</organism>
<feature type="transmembrane region" description="Helical" evidence="7">
    <location>
        <begin position="30"/>
        <end position="48"/>
    </location>
</feature>
<proteinExistence type="inferred from homology"/>
<evidence type="ECO:0000256" key="1">
    <source>
        <dbReference type="ARBA" id="ARBA00004651"/>
    </source>
</evidence>
<dbReference type="Gene3D" id="1.10.3720.10">
    <property type="entry name" value="MetI-like"/>
    <property type="match status" value="1"/>
</dbReference>
<feature type="transmembrane region" description="Helical" evidence="7">
    <location>
        <begin position="94"/>
        <end position="115"/>
    </location>
</feature>
<dbReference type="PANTHER" id="PTHR43227">
    <property type="entry name" value="BLL4140 PROTEIN"/>
    <property type="match status" value="1"/>
</dbReference>
<evidence type="ECO:0000256" key="2">
    <source>
        <dbReference type="ARBA" id="ARBA00022448"/>
    </source>
</evidence>
<dbReference type="PROSITE" id="PS50928">
    <property type="entry name" value="ABC_TM1"/>
    <property type="match status" value="1"/>
</dbReference>
<dbReference type="RefSeq" id="WP_031391285.1">
    <property type="nucleotide sequence ID" value="NZ_JPNB01000002.1"/>
</dbReference>
<keyword evidence="10" id="KW-1185">Reference proteome</keyword>
<feature type="transmembrane region" description="Helical" evidence="7">
    <location>
        <begin position="136"/>
        <end position="156"/>
    </location>
</feature>
<evidence type="ECO:0000256" key="4">
    <source>
        <dbReference type="ARBA" id="ARBA00022692"/>
    </source>
</evidence>
<dbReference type="OrthoDB" id="2637002at2"/>
<dbReference type="InterPro" id="IPR050809">
    <property type="entry name" value="UgpAE/MalFG_permease"/>
</dbReference>
<dbReference type="STRING" id="1469948.GCA_000732725_02607"/>
<keyword evidence="6 7" id="KW-0472">Membrane</keyword>
<evidence type="ECO:0000256" key="7">
    <source>
        <dbReference type="RuleBase" id="RU363032"/>
    </source>
</evidence>
<dbReference type="Pfam" id="PF00528">
    <property type="entry name" value="BPD_transp_1"/>
    <property type="match status" value="1"/>
</dbReference>
<accession>A0A4R1R685</accession>
<keyword evidence="5 7" id="KW-1133">Transmembrane helix</keyword>
<gene>
    <name evidence="9" type="ORF">EDD76_101162</name>
</gene>
<dbReference type="Proteomes" id="UP000295718">
    <property type="component" value="Unassembled WGS sequence"/>
</dbReference>
<dbReference type="CDD" id="cd06261">
    <property type="entry name" value="TM_PBP2"/>
    <property type="match status" value="1"/>
</dbReference>
<evidence type="ECO:0000256" key="3">
    <source>
        <dbReference type="ARBA" id="ARBA00022475"/>
    </source>
</evidence>
<dbReference type="InterPro" id="IPR000515">
    <property type="entry name" value="MetI-like"/>
</dbReference>
<evidence type="ECO:0000259" key="8">
    <source>
        <dbReference type="PROSITE" id="PS50928"/>
    </source>
</evidence>
<keyword evidence="4 7" id="KW-0812">Transmembrane</keyword>
<name>A0A4R1R685_9FIRM</name>
<feature type="transmembrane region" description="Helical" evidence="7">
    <location>
        <begin position="285"/>
        <end position="310"/>
    </location>
</feature>
<evidence type="ECO:0000313" key="9">
    <source>
        <dbReference type="EMBL" id="TCL61065.1"/>
    </source>
</evidence>
<dbReference type="GO" id="GO:0005886">
    <property type="term" value="C:plasma membrane"/>
    <property type="evidence" value="ECO:0007669"/>
    <property type="project" value="UniProtKB-SubCell"/>
</dbReference>
<protein>
    <submittedName>
        <fullName evidence="9">Putative aldouronate transport system permease protein</fullName>
    </submittedName>
</protein>
<dbReference type="GO" id="GO:0055085">
    <property type="term" value="P:transmembrane transport"/>
    <property type="evidence" value="ECO:0007669"/>
    <property type="project" value="InterPro"/>
</dbReference>
<reference evidence="9 10" key="1">
    <citation type="submission" date="2019-03" db="EMBL/GenBank/DDBJ databases">
        <title>Genomic Encyclopedia of Type Strains, Phase IV (KMG-IV): sequencing the most valuable type-strain genomes for metagenomic binning, comparative biology and taxonomic classification.</title>
        <authorList>
            <person name="Goeker M."/>
        </authorList>
    </citation>
    <scope>NUCLEOTIDE SEQUENCE [LARGE SCALE GENOMIC DNA]</scope>
    <source>
        <strain evidence="9 10">DSM 100556</strain>
    </source>
</reference>
<keyword evidence="2 7" id="KW-0813">Transport</keyword>
<comment type="similarity">
    <text evidence="7">Belongs to the binding-protein-dependent transport system permease family.</text>
</comment>
<comment type="caution">
    <text evidence="9">The sequence shown here is derived from an EMBL/GenBank/DDBJ whole genome shotgun (WGS) entry which is preliminary data.</text>
</comment>
<dbReference type="PANTHER" id="PTHR43227:SF11">
    <property type="entry name" value="BLL4140 PROTEIN"/>
    <property type="match status" value="1"/>
</dbReference>